<dbReference type="Gene3D" id="3.10.180.10">
    <property type="entry name" value="2,3-Dihydroxybiphenyl 1,2-Dioxygenase, domain 1"/>
    <property type="match status" value="1"/>
</dbReference>
<dbReference type="Pfam" id="PF00903">
    <property type="entry name" value="Glyoxalase"/>
    <property type="match status" value="1"/>
</dbReference>
<sequence>MVPPAPALCYDSPKQDENTDLSMTLTNVLAGLAVEDLGNSLVWYEYLFGRPADARTMADVAEWKLPGGGWVHVMTDEDRAGASVIVLIVDDLAEELARLDTFGIKPVAKAMGDFFKTAKLRDPDGNLIVLSQPQQGTY</sequence>
<protein>
    <recommendedName>
        <fullName evidence="1">VOC domain-containing protein</fullName>
    </recommendedName>
</protein>
<dbReference type="InterPro" id="IPR029068">
    <property type="entry name" value="Glyas_Bleomycin-R_OHBP_Dase"/>
</dbReference>
<gene>
    <name evidence="2" type="ORF">A3840_18310</name>
</gene>
<dbReference type="PROSITE" id="PS51819">
    <property type="entry name" value="VOC"/>
    <property type="match status" value="1"/>
</dbReference>
<dbReference type="EMBL" id="LVVY01000141">
    <property type="protein sequence ID" value="OAM73338.1"/>
    <property type="molecule type" value="Genomic_DNA"/>
</dbReference>
<organism evidence="2 3">
    <name type="scientific">Devosia elaeis</name>
    <dbReference type="NCBI Taxonomy" id="1770058"/>
    <lineage>
        <taxon>Bacteria</taxon>
        <taxon>Pseudomonadati</taxon>
        <taxon>Pseudomonadota</taxon>
        <taxon>Alphaproteobacteria</taxon>
        <taxon>Hyphomicrobiales</taxon>
        <taxon>Devosiaceae</taxon>
        <taxon>Devosia</taxon>
    </lineage>
</organism>
<evidence type="ECO:0000313" key="3">
    <source>
        <dbReference type="Proteomes" id="UP000078389"/>
    </source>
</evidence>
<evidence type="ECO:0000313" key="2">
    <source>
        <dbReference type="EMBL" id="OAM73338.1"/>
    </source>
</evidence>
<accession>A0A178HMP2</accession>
<proteinExistence type="predicted"/>
<dbReference type="AlphaFoldDB" id="A0A178HMP2"/>
<keyword evidence="3" id="KW-1185">Reference proteome</keyword>
<comment type="caution">
    <text evidence="2">The sequence shown here is derived from an EMBL/GenBank/DDBJ whole genome shotgun (WGS) entry which is preliminary data.</text>
</comment>
<name>A0A178HMP2_9HYPH</name>
<dbReference type="STRING" id="1770058.A3840_18310"/>
<dbReference type="InterPro" id="IPR037523">
    <property type="entry name" value="VOC_core"/>
</dbReference>
<evidence type="ECO:0000259" key="1">
    <source>
        <dbReference type="PROSITE" id="PS51819"/>
    </source>
</evidence>
<dbReference type="SUPFAM" id="SSF54593">
    <property type="entry name" value="Glyoxalase/Bleomycin resistance protein/Dihydroxybiphenyl dioxygenase"/>
    <property type="match status" value="1"/>
</dbReference>
<dbReference type="InterPro" id="IPR004360">
    <property type="entry name" value="Glyas_Fos-R_dOase_dom"/>
</dbReference>
<reference evidence="2 3" key="1">
    <citation type="submission" date="2016-03" db="EMBL/GenBank/DDBJ databases">
        <title>Genome sequencing of Devosia sp. S37.</title>
        <authorList>
            <person name="Mohd Nor M."/>
        </authorList>
    </citation>
    <scope>NUCLEOTIDE SEQUENCE [LARGE SCALE GENOMIC DNA]</scope>
    <source>
        <strain evidence="2 3">S37</strain>
    </source>
</reference>
<feature type="domain" description="VOC" evidence="1">
    <location>
        <begin position="24"/>
        <end position="133"/>
    </location>
</feature>
<dbReference type="CDD" id="cd06587">
    <property type="entry name" value="VOC"/>
    <property type="match status" value="1"/>
</dbReference>
<dbReference type="Proteomes" id="UP000078389">
    <property type="component" value="Unassembled WGS sequence"/>
</dbReference>